<evidence type="ECO:0000256" key="2">
    <source>
        <dbReference type="ARBA" id="ARBA00016109"/>
    </source>
</evidence>
<dbReference type="OrthoDB" id="9790529at2"/>
<dbReference type="Proteomes" id="UP000184066">
    <property type="component" value="Unassembled WGS sequence"/>
</dbReference>
<comment type="similarity">
    <text evidence="1">Belongs to the CRISPR-associated Csm4 family.</text>
</comment>
<dbReference type="RefSeq" id="WP_072745994.1">
    <property type="nucleotide sequence ID" value="NZ_FOHL01000002.1"/>
</dbReference>
<dbReference type="NCBIfam" id="TIGR01903">
    <property type="entry name" value="cas5_csm4"/>
    <property type="match status" value="1"/>
</dbReference>
<gene>
    <name evidence="5" type="ORF">SAMN05216200_101444</name>
</gene>
<evidence type="ECO:0000313" key="6">
    <source>
        <dbReference type="Proteomes" id="UP000184066"/>
    </source>
</evidence>
<keyword evidence="6" id="KW-1185">Reference proteome</keyword>
<evidence type="ECO:0000313" key="5">
    <source>
        <dbReference type="EMBL" id="SHN52413.1"/>
    </source>
</evidence>
<sequence length="310" mass="34632">MTLYRVTLRLESPLGTPLVGPTLFGQLCWLIRDGDGESALGRWLDDPRRAWIVSDGFPSGHLPRPLVKPRALSADKLETVKKRKRLAFVSREAWLKHRSGWDETALPEHALMPEPASMRRLAHNHVHRSGRGTLAEGGLFFLEEDWRFAQTAPVAGADPRRADVYVQTLDAADRVQSLFELLGDQGFGRDSSTGRGRWTVEAVVEDGELLRASGERRMSLSRGVVDPQGMEDALWRLEPHYGRAGARLTLAGVSPFKRPVLLTRPGMTFRPRHQGPFGRMLEGLHHERPEIRLNARHIAIPFSEGAEAAA</sequence>
<evidence type="ECO:0000256" key="1">
    <source>
        <dbReference type="ARBA" id="ARBA00005772"/>
    </source>
</evidence>
<dbReference type="GO" id="GO:0003723">
    <property type="term" value="F:RNA binding"/>
    <property type="evidence" value="ECO:0007669"/>
    <property type="project" value="UniProtKB-KW"/>
</dbReference>
<organism evidence="5 6">
    <name type="scientific">Oceanicella actignis</name>
    <dbReference type="NCBI Taxonomy" id="1189325"/>
    <lineage>
        <taxon>Bacteria</taxon>
        <taxon>Pseudomonadati</taxon>
        <taxon>Pseudomonadota</taxon>
        <taxon>Alphaproteobacteria</taxon>
        <taxon>Rhodobacterales</taxon>
        <taxon>Paracoccaceae</taxon>
        <taxon>Oceanicella</taxon>
    </lineage>
</organism>
<keyword evidence="3" id="KW-0694">RNA-binding</keyword>
<dbReference type="EMBL" id="FRDL01000001">
    <property type="protein sequence ID" value="SHN52413.1"/>
    <property type="molecule type" value="Genomic_DNA"/>
</dbReference>
<evidence type="ECO:0000256" key="4">
    <source>
        <dbReference type="ARBA" id="ARBA00023118"/>
    </source>
</evidence>
<accession>A0A1M7S1M4</accession>
<dbReference type="GO" id="GO:0051607">
    <property type="term" value="P:defense response to virus"/>
    <property type="evidence" value="ECO:0007669"/>
    <property type="project" value="UniProtKB-KW"/>
</dbReference>
<proteinExistence type="inferred from homology"/>
<reference evidence="5 6" key="1">
    <citation type="submission" date="2016-12" db="EMBL/GenBank/DDBJ databases">
        <authorList>
            <person name="Song W.-J."/>
            <person name="Kurnit D.M."/>
        </authorList>
    </citation>
    <scope>NUCLEOTIDE SEQUENCE [LARGE SCALE GENOMIC DNA]</scope>
    <source>
        <strain evidence="5 6">CGMCC 1.10808</strain>
    </source>
</reference>
<evidence type="ECO:0000256" key="3">
    <source>
        <dbReference type="ARBA" id="ARBA00022884"/>
    </source>
</evidence>
<dbReference type="InterPro" id="IPR005510">
    <property type="entry name" value="Csm4"/>
</dbReference>
<protein>
    <recommendedName>
        <fullName evidence="2">CRISPR system Cms protein Csm4</fullName>
    </recommendedName>
</protein>
<dbReference type="STRING" id="1189325.SAMN04488119_10274"/>
<keyword evidence="4" id="KW-0051">Antiviral defense</keyword>
<name>A0A1M7S1M4_9RHOB</name>
<dbReference type="AlphaFoldDB" id="A0A1M7S1M4"/>